<dbReference type="EMBL" id="JARAWC010000001">
    <property type="protein sequence ID" value="MDX2958589.1"/>
    <property type="molecule type" value="Genomic_DNA"/>
</dbReference>
<keyword evidence="3" id="KW-1185">Reference proteome</keyword>
<dbReference type="RefSeq" id="WP_010360218.1">
    <property type="nucleotide sequence ID" value="NZ_BCML01000098.1"/>
</dbReference>
<protein>
    <submittedName>
        <fullName evidence="1">Uncharacterized protein</fullName>
    </submittedName>
</protein>
<name>A0AAP6B5K1_9ACTN</name>
<dbReference type="GeneID" id="69808640"/>
<reference evidence="1 3" key="1">
    <citation type="journal article" date="2023" name="Microb. Genom.">
        <title>Mesoterricola silvestris gen. nov., sp. nov., Mesoterricola sediminis sp. nov., Geothrix oryzae sp. nov., Geothrix edaphica sp. nov., Geothrix rubra sp. nov., and Geothrix limicola sp. nov., six novel members of Acidobacteriota isolated from soils.</title>
        <authorList>
            <person name="Weisberg A.J."/>
            <person name="Pearce E."/>
            <person name="Kramer C.G."/>
            <person name="Chang J.H."/>
            <person name="Clarke C.R."/>
        </authorList>
    </citation>
    <scope>NUCLEOTIDE SEQUENCE</scope>
    <source>
        <strain evidence="2 3">NB05-1H</strain>
        <strain evidence="1">NRRL_B-16521</strain>
    </source>
</reference>
<evidence type="ECO:0000313" key="1">
    <source>
        <dbReference type="EMBL" id="MDX2958589.1"/>
    </source>
</evidence>
<organism evidence="1 4">
    <name type="scientific">Streptomyces acidiscabies</name>
    <dbReference type="NCBI Taxonomy" id="42234"/>
    <lineage>
        <taxon>Bacteria</taxon>
        <taxon>Bacillati</taxon>
        <taxon>Actinomycetota</taxon>
        <taxon>Actinomycetes</taxon>
        <taxon>Kitasatosporales</taxon>
        <taxon>Streptomycetaceae</taxon>
        <taxon>Streptomyces</taxon>
    </lineage>
</organism>
<proteinExistence type="predicted"/>
<dbReference type="EMBL" id="JARAWP010000014">
    <property type="protein sequence ID" value="MDX3020905.1"/>
    <property type="molecule type" value="Genomic_DNA"/>
</dbReference>
<dbReference type="Proteomes" id="UP001282288">
    <property type="component" value="Unassembled WGS sequence"/>
</dbReference>
<evidence type="ECO:0000313" key="2">
    <source>
        <dbReference type="EMBL" id="MDX3020905.1"/>
    </source>
</evidence>
<accession>A0AAP6B5K1</accession>
<sequence length="195" mass="20264">MTSTDSLAGLGRPTVAEAASELTRACQAAGLKIQVSSSPSKAGFGRYLVLGEVTPQTAVRLAELIEEQLTEAHQAAEELWNTFQACGLTTPTPYVVGSRIDLGDVSVETAEQLAVLLGAPPRPDSSAPVVDWVVGQEAADRPASAFAEVTGGGLLDAYFHPDCLRCDEGSAVSLKSVSVEHAQLLGEALQFGVPS</sequence>
<dbReference type="AlphaFoldDB" id="A0AAP6B5K1"/>
<comment type="caution">
    <text evidence="1">The sequence shown here is derived from an EMBL/GenBank/DDBJ whole genome shotgun (WGS) entry which is preliminary data.</text>
</comment>
<evidence type="ECO:0000313" key="4">
    <source>
        <dbReference type="Proteomes" id="UP001282288"/>
    </source>
</evidence>
<gene>
    <name evidence="1" type="ORF">PV399_02495</name>
    <name evidence="2" type="ORF">PV666_23865</name>
</gene>
<dbReference type="Proteomes" id="UP001272987">
    <property type="component" value="Unassembled WGS sequence"/>
</dbReference>
<evidence type="ECO:0000313" key="3">
    <source>
        <dbReference type="Proteomes" id="UP001272987"/>
    </source>
</evidence>